<evidence type="ECO:0008006" key="5">
    <source>
        <dbReference type="Google" id="ProtNLM"/>
    </source>
</evidence>
<evidence type="ECO:0000313" key="3">
    <source>
        <dbReference type="Proteomes" id="UP000181661"/>
    </source>
</evidence>
<dbReference type="EMBL" id="FNTS01000002">
    <property type="protein sequence ID" value="SEE46588.1"/>
    <property type="molecule type" value="Genomic_DNA"/>
</dbReference>
<evidence type="ECO:0000313" key="4">
    <source>
        <dbReference type="Proteomes" id="UP000182179"/>
    </source>
</evidence>
<keyword evidence="4" id="KW-1185">Reference proteome</keyword>
<dbReference type="AlphaFoldDB" id="A0A1S2UM53"/>
<protein>
    <recommendedName>
        <fullName evidence="5">Chemotaxis protein CheY</fullName>
    </recommendedName>
</protein>
<accession>A0A1S2UM53</accession>
<comment type="caution">
    <text evidence="1">The sequence shown here is derived from an EMBL/GenBank/DDBJ whole genome shotgun (WGS) entry which is preliminary data.</text>
</comment>
<dbReference type="OrthoDB" id="7028668at2"/>
<name>A0A1S2UM53_9PSED</name>
<dbReference type="Proteomes" id="UP000181661">
    <property type="component" value="Unassembled WGS sequence"/>
</dbReference>
<dbReference type="InterPro" id="IPR011006">
    <property type="entry name" value="CheY-like_superfamily"/>
</dbReference>
<dbReference type="SUPFAM" id="SSF52172">
    <property type="entry name" value="CheY-like"/>
    <property type="match status" value="1"/>
</dbReference>
<evidence type="ECO:0000313" key="1">
    <source>
        <dbReference type="EMBL" id="OIN47329.1"/>
    </source>
</evidence>
<sequence>MINKALRIMIADPEHFQRLRLERDFNRQGYYAIAPVSSLEEMLNLLEYGEHGFDLMLINAKFAMSERFNLFDFYQDQPLMGPVFIYGVPQQRLATLSAQVEGRIVFSSVQLPEGGPIRQLLHTVDRLRLSVSS</sequence>
<dbReference type="Proteomes" id="UP000182179">
    <property type="component" value="Unassembled WGS sequence"/>
</dbReference>
<gene>
    <name evidence="1" type="ORF">BFL40_26150</name>
    <name evidence="2" type="ORF">SAMN04515675_5702</name>
</gene>
<dbReference type="EMBL" id="MDDR01000045">
    <property type="protein sequence ID" value="OIN47329.1"/>
    <property type="molecule type" value="Genomic_DNA"/>
</dbReference>
<reference evidence="2 4" key="2">
    <citation type="submission" date="2016-10" db="EMBL/GenBank/DDBJ databases">
        <authorList>
            <person name="Varghese N."/>
            <person name="Submissions S."/>
        </authorList>
    </citation>
    <scope>NUCLEOTIDE SEQUENCE [LARGE SCALE GENOMIC DNA]</scope>
    <source>
        <strain evidence="2 4">BS2773</strain>
    </source>
</reference>
<organism evidence="1 3">
    <name type="scientific">Pseudomonas costantinii</name>
    <dbReference type="NCBI Taxonomy" id="168469"/>
    <lineage>
        <taxon>Bacteria</taxon>
        <taxon>Pseudomonadati</taxon>
        <taxon>Pseudomonadota</taxon>
        <taxon>Gammaproteobacteria</taxon>
        <taxon>Pseudomonadales</taxon>
        <taxon>Pseudomonadaceae</taxon>
        <taxon>Pseudomonas</taxon>
    </lineage>
</organism>
<reference evidence="1 3" key="1">
    <citation type="submission" date="2016-08" db="EMBL/GenBank/DDBJ databases">
        <title>Draft genome sequence of Pseudomonas costantinii LMG 22119, type strain isolated from cultivated mushroom (Agaricus bisporus) sporophores.</title>
        <authorList>
            <person name="Tambong J.T."/>
        </authorList>
    </citation>
    <scope>NUCLEOTIDE SEQUENCE [LARGE SCALE GENOMIC DNA]</scope>
    <source>
        <strain evidence="1 3">LMG 22119</strain>
    </source>
</reference>
<evidence type="ECO:0000313" key="2">
    <source>
        <dbReference type="EMBL" id="SEE46588.1"/>
    </source>
</evidence>
<dbReference type="RefSeq" id="WP_071486646.1">
    <property type="nucleotide sequence ID" value="NZ_FNTS01000002.1"/>
</dbReference>
<proteinExistence type="predicted"/>